<organism evidence="4 5">
    <name type="scientific">Pochonia chlamydosporia 170</name>
    <dbReference type="NCBI Taxonomy" id="1380566"/>
    <lineage>
        <taxon>Eukaryota</taxon>
        <taxon>Fungi</taxon>
        <taxon>Dikarya</taxon>
        <taxon>Ascomycota</taxon>
        <taxon>Pezizomycotina</taxon>
        <taxon>Sordariomycetes</taxon>
        <taxon>Hypocreomycetidae</taxon>
        <taxon>Hypocreales</taxon>
        <taxon>Clavicipitaceae</taxon>
        <taxon>Pochonia</taxon>
    </lineage>
</organism>
<proteinExistence type="predicted"/>
<dbReference type="AlphaFoldDB" id="A0A179FGD6"/>
<evidence type="ECO:0000313" key="4">
    <source>
        <dbReference type="EMBL" id="OAQ64408.1"/>
    </source>
</evidence>
<comment type="caution">
    <text evidence="4">The sequence shown here is derived from an EMBL/GenBank/DDBJ whole genome shotgun (WGS) entry which is preliminary data.</text>
</comment>
<reference evidence="4 5" key="1">
    <citation type="journal article" date="2016" name="PLoS Pathog.">
        <title>Biosynthesis of antibiotic leucinostatins in bio-control fungus Purpureocillium lilacinum and their inhibition on phytophthora revealed by genome mining.</title>
        <authorList>
            <person name="Wang G."/>
            <person name="Liu Z."/>
            <person name="Lin R."/>
            <person name="Li E."/>
            <person name="Mao Z."/>
            <person name="Ling J."/>
            <person name="Yang Y."/>
            <person name="Yin W.B."/>
            <person name="Xie B."/>
        </authorList>
    </citation>
    <scope>NUCLEOTIDE SEQUENCE [LARGE SCALE GENOMIC DNA]</scope>
    <source>
        <strain evidence="4">170</strain>
    </source>
</reference>
<sequence>MARNVLFLLTVLLPVTGLQVTPNSPCSNICIDASDLDASDPNSSNTHGKDIVCPDTQFESKANGQKFKSCMTCLQNSTYTQGSESDQAWFLYNLRYAFDYCIFGYPNATGIGSNPCLTPEACGKLGTALKDGITTPEKVQRLQYCDIDGGVLTGSYYESCLQCVQADGQHAYLSNFLIALEAGCKQKPPAHIPIGLNETIFTSHTIQIVEPSAQSSSSPSPVLSTPAIAGIAIGSVVFLALLSGCTYMQIRKRRNKLDRSRRTLSFRCKTAAATSQPVYTDDYDDERFFEKSEAEVSAVSMSPVARSKPVPWEAHGRQLNISTSVPCPEAAYTSPRMGGFSPDDFTPPTSTVSTRSSAPLLRGGFPSPGMGGGVFGRPSAVVSQDARVRSETVDGRKGTPGSPVRITRIQTTFDPPPTK</sequence>
<protein>
    <recommendedName>
        <fullName evidence="6">LPXTG-domain-containing protein</fullName>
    </recommendedName>
</protein>
<dbReference type="Proteomes" id="UP000078397">
    <property type="component" value="Unassembled WGS sequence"/>
</dbReference>
<keyword evidence="2" id="KW-1133">Transmembrane helix</keyword>
<evidence type="ECO:0000256" key="1">
    <source>
        <dbReference type="SAM" id="MobiDB-lite"/>
    </source>
</evidence>
<dbReference type="OrthoDB" id="5239590at2759"/>
<dbReference type="EMBL" id="LSBJ02000005">
    <property type="protein sequence ID" value="OAQ64408.1"/>
    <property type="molecule type" value="Genomic_DNA"/>
</dbReference>
<feature type="transmembrane region" description="Helical" evidence="2">
    <location>
        <begin position="227"/>
        <end position="250"/>
    </location>
</feature>
<evidence type="ECO:0008006" key="6">
    <source>
        <dbReference type="Google" id="ProtNLM"/>
    </source>
</evidence>
<dbReference type="KEGG" id="pchm:VFPPC_13889"/>
<keyword evidence="5" id="KW-1185">Reference proteome</keyword>
<accession>A0A179FGD6</accession>
<feature type="signal peptide" evidence="3">
    <location>
        <begin position="1"/>
        <end position="17"/>
    </location>
</feature>
<feature type="region of interest" description="Disordered" evidence="1">
    <location>
        <begin position="372"/>
        <end position="419"/>
    </location>
</feature>
<evidence type="ECO:0000256" key="2">
    <source>
        <dbReference type="SAM" id="Phobius"/>
    </source>
</evidence>
<dbReference type="GeneID" id="28855655"/>
<evidence type="ECO:0000313" key="5">
    <source>
        <dbReference type="Proteomes" id="UP000078397"/>
    </source>
</evidence>
<feature type="chain" id="PRO_5008101639" description="LPXTG-domain-containing protein" evidence="3">
    <location>
        <begin position="18"/>
        <end position="419"/>
    </location>
</feature>
<keyword evidence="2" id="KW-0472">Membrane</keyword>
<keyword evidence="2" id="KW-0812">Transmembrane</keyword>
<feature type="compositionally biased region" description="Basic and acidic residues" evidence="1">
    <location>
        <begin position="386"/>
        <end position="397"/>
    </location>
</feature>
<gene>
    <name evidence="4" type="ORF">VFPPC_13889</name>
</gene>
<keyword evidence="3" id="KW-0732">Signal</keyword>
<name>A0A179FGD6_METCM</name>
<dbReference type="RefSeq" id="XP_018141722.1">
    <property type="nucleotide sequence ID" value="XM_018291661.1"/>
</dbReference>
<evidence type="ECO:0000256" key="3">
    <source>
        <dbReference type="SAM" id="SignalP"/>
    </source>
</evidence>